<dbReference type="EMBL" id="JH817465">
    <property type="protein sequence ID" value="EKC43229.1"/>
    <property type="molecule type" value="Genomic_DNA"/>
</dbReference>
<feature type="domain" description="DUF7064" evidence="1">
    <location>
        <begin position="227"/>
        <end position="348"/>
    </location>
</feature>
<evidence type="ECO:0000259" key="1">
    <source>
        <dbReference type="Pfam" id="PF23212"/>
    </source>
</evidence>
<dbReference type="Pfam" id="PF13911">
    <property type="entry name" value="AhpC-TSA_2"/>
    <property type="match status" value="1"/>
</dbReference>
<gene>
    <name evidence="2" type="ORF">CGI_10027328</name>
</gene>
<protein>
    <submittedName>
        <fullName evidence="2">Uncharacterized protein C1orf93-like protein</fullName>
    </submittedName>
</protein>
<dbReference type="InterPro" id="IPR032801">
    <property type="entry name" value="PXL2A/B/C"/>
</dbReference>
<sequence>MYDFKLELCFFDQVNSVAATEEKQEIGVDIRAECWAVDAVYFNAGNQDGYFFVAATARRQNNRVQTLLYLRTPDLGILQGNFMSESTNLEGSDPKSFAAGGLKLIPLKAMKEWQIQFSGEMVYVKDPSSGFLIVKTKKEVDVNFDLLWTAFTPYFDFDTDMNPVTMADAICRETWSRSYFDDLQRSHQTHYEQFGDITGTVKIEGHADVKLNISGVRDHSYGNKRDWRDLYRYAIQYCTLEDRTAICLGVISMPRSLSRLLMGYVFHPDGKLDSVSWSSFELYEYGEDGNPPKEFNAKFTAGGKMYSMKCTVVDYARFFIGDGKDARIFERFCDYEVNGQKGWGISEWDYRNSKKLNIFSGIGAIFAKTTRDGLAKAKEQNIDGNMKGDGFQNGGALVVKAGGKEVIYSYKQEDPGLYVQPNDILKALGLEETKEAPKVEEASGGG</sequence>
<proteinExistence type="predicted"/>
<dbReference type="PANTHER" id="PTHR34717">
    <property type="entry name" value="EG:BACR7A4.20 PROTEIN"/>
    <property type="match status" value="1"/>
</dbReference>
<organism evidence="2">
    <name type="scientific">Magallana gigas</name>
    <name type="common">Pacific oyster</name>
    <name type="synonym">Crassostrea gigas</name>
    <dbReference type="NCBI Taxonomy" id="29159"/>
    <lineage>
        <taxon>Eukaryota</taxon>
        <taxon>Metazoa</taxon>
        <taxon>Spiralia</taxon>
        <taxon>Lophotrochozoa</taxon>
        <taxon>Mollusca</taxon>
        <taxon>Bivalvia</taxon>
        <taxon>Autobranchia</taxon>
        <taxon>Pteriomorphia</taxon>
        <taxon>Ostreida</taxon>
        <taxon>Ostreoidea</taxon>
        <taxon>Ostreidae</taxon>
        <taxon>Magallana</taxon>
    </lineage>
</organism>
<dbReference type="Pfam" id="PF23212">
    <property type="entry name" value="DUF7064"/>
    <property type="match status" value="1"/>
</dbReference>
<dbReference type="InterPro" id="IPR055492">
    <property type="entry name" value="DUF7064"/>
</dbReference>
<dbReference type="PANTHER" id="PTHR34717:SF1">
    <property type="entry name" value="EG:BACR7A4.20 PROTEIN"/>
    <property type="match status" value="1"/>
</dbReference>
<evidence type="ECO:0000313" key="2">
    <source>
        <dbReference type="EMBL" id="EKC43229.1"/>
    </source>
</evidence>
<dbReference type="AlphaFoldDB" id="K1RHG8"/>
<reference evidence="2" key="1">
    <citation type="journal article" date="2012" name="Nature">
        <title>The oyster genome reveals stress adaptation and complexity of shell formation.</title>
        <authorList>
            <person name="Zhang G."/>
            <person name="Fang X."/>
            <person name="Guo X."/>
            <person name="Li L."/>
            <person name="Luo R."/>
            <person name="Xu F."/>
            <person name="Yang P."/>
            <person name="Zhang L."/>
            <person name="Wang X."/>
            <person name="Qi H."/>
            <person name="Xiong Z."/>
            <person name="Que H."/>
            <person name="Xie Y."/>
            <person name="Holland P.W."/>
            <person name="Paps J."/>
            <person name="Zhu Y."/>
            <person name="Wu F."/>
            <person name="Chen Y."/>
            <person name="Wang J."/>
            <person name="Peng C."/>
            <person name="Meng J."/>
            <person name="Yang L."/>
            <person name="Liu J."/>
            <person name="Wen B."/>
            <person name="Zhang N."/>
            <person name="Huang Z."/>
            <person name="Zhu Q."/>
            <person name="Feng Y."/>
            <person name="Mount A."/>
            <person name="Hedgecock D."/>
            <person name="Xu Z."/>
            <person name="Liu Y."/>
            <person name="Domazet-Loso T."/>
            <person name="Du Y."/>
            <person name="Sun X."/>
            <person name="Zhang S."/>
            <person name="Liu B."/>
            <person name="Cheng P."/>
            <person name="Jiang X."/>
            <person name="Li J."/>
            <person name="Fan D."/>
            <person name="Wang W."/>
            <person name="Fu W."/>
            <person name="Wang T."/>
            <person name="Wang B."/>
            <person name="Zhang J."/>
            <person name="Peng Z."/>
            <person name="Li Y."/>
            <person name="Li N."/>
            <person name="Wang J."/>
            <person name="Chen M."/>
            <person name="He Y."/>
            <person name="Tan F."/>
            <person name="Song X."/>
            <person name="Zheng Q."/>
            <person name="Huang R."/>
            <person name="Yang H."/>
            <person name="Du X."/>
            <person name="Chen L."/>
            <person name="Yang M."/>
            <person name="Gaffney P.M."/>
            <person name="Wang S."/>
            <person name="Luo L."/>
            <person name="She Z."/>
            <person name="Ming Y."/>
            <person name="Huang W."/>
            <person name="Zhang S."/>
            <person name="Huang B."/>
            <person name="Zhang Y."/>
            <person name="Qu T."/>
            <person name="Ni P."/>
            <person name="Miao G."/>
            <person name="Wang J."/>
            <person name="Wang Q."/>
            <person name="Steinberg C.E."/>
            <person name="Wang H."/>
            <person name="Li N."/>
            <person name="Qian L."/>
            <person name="Zhang G."/>
            <person name="Li Y."/>
            <person name="Yang H."/>
            <person name="Liu X."/>
            <person name="Wang J."/>
            <person name="Yin Y."/>
            <person name="Wang J."/>
        </authorList>
    </citation>
    <scope>NUCLEOTIDE SEQUENCE [LARGE SCALE GENOMIC DNA]</scope>
    <source>
        <strain evidence="2">05x7-T-G4-1.051#20</strain>
    </source>
</reference>
<dbReference type="InParanoid" id="K1RHG8"/>
<name>K1RHG8_MAGGI</name>
<accession>K1RHG8</accession>
<dbReference type="HOGENOM" id="CLU_041209_0_0_1"/>